<dbReference type="Proteomes" id="UP001501161">
    <property type="component" value="Unassembled WGS sequence"/>
</dbReference>
<dbReference type="Gene3D" id="3.40.50.410">
    <property type="entry name" value="von Willebrand factor, type A domain"/>
    <property type="match status" value="1"/>
</dbReference>
<dbReference type="Pfam" id="PF17863">
    <property type="entry name" value="AAA_lid_2"/>
    <property type="match status" value="1"/>
</dbReference>
<evidence type="ECO:0000256" key="5">
    <source>
        <dbReference type="SAM" id="MobiDB-lite"/>
    </source>
</evidence>
<sequence length="669" mass="71718">MPLQYPLSAIVPSQADDRDDMTLALVLTTISPEVGGVLVRGEKGTAKSTTVRALASVLPPIEVVAGDRFSSRPGETSPDGDWPLDAETETRPVRLVELPVGATEDRVLGSLHLSKVLADGVAEYEPGLLARAHRGLLYVDEVNLLHDHLVDLLLDAAAMGRSTVERDGVSVDHAARFVLVGTMNPEEGELRPQLLDRFGLTVEIAAPRDPRLRAEVVRRRLAFDADPETFVEAYADAERTLTDRIAAARKLLPEVELTDAVLTKVAEVCAAFEVDGMRADIVTTRTAVAHAAWNGRTTVTRADIRHAALLALPHRRRRNPFDAPGLDEELLDAVLGDEEPEPEPPLPPEPEDEGDGDSEGPGFETGAERPPQPTDGSAERPTRPANEDQGFETGAEGPPQPTSVVAAADPYKVRRFEVTGTGAGESGKRSRALTSNGRRAGIDPTGQGGLHLVETIRAAAPHQLARGRTQGRLRFEHSDLRTARREGREANLVLFCVDASGSMAARKRMEQVKTAILSLLLDAYQRRDKVGLVTFRGDGADVALPPTHSVDIAARRLAELPAGGRTPLAEGLLTAAEVLRVEAVRDPRRRPLLIVITDGRATHGADAVARSRQAGQWIAEHRTTAVVVDCEQGPMRMGLAGSLARAMQATHLPIADVSASALTTLANAA</sequence>
<dbReference type="InterPro" id="IPR036465">
    <property type="entry name" value="vWFA_dom_sf"/>
</dbReference>
<accession>A0ABN2X563</accession>
<dbReference type="InterPro" id="IPR003593">
    <property type="entry name" value="AAA+_ATPase"/>
</dbReference>
<dbReference type="InterPro" id="IPR027417">
    <property type="entry name" value="P-loop_NTPase"/>
</dbReference>
<dbReference type="InterPro" id="IPR052989">
    <property type="entry name" value="Mg-chelatase_DI-like"/>
</dbReference>
<comment type="similarity">
    <text evidence="1">Belongs to the Mg-chelatase subunits D/I family.</text>
</comment>
<reference evidence="7 8" key="1">
    <citation type="journal article" date="2019" name="Int. J. Syst. Evol. Microbiol.">
        <title>The Global Catalogue of Microorganisms (GCM) 10K type strain sequencing project: providing services to taxonomists for standard genome sequencing and annotation.</title>
        <authorList>
            <consortium name="The Broad Institute Genomics Platform"/>
            <consortium name="The Broad Institute Genome Sequencing Center for Infectious Disease"/>
            <person name="Wu L."/>
            <person name="Ma J."/>
        </authorList>
    </citation>
    <scope>NUCLEOTIDE SEQUENCE [LARGE SCALE GENOMIC DNA]</scope>
    <source>
        <strain evidence="7 8">JCM 13813</strain>
    </source>
</reference>
<dbReference type="Gene3D" id="1.10.8.80">
    <property type="entry name" value="Magnesium chelatase subunit I, C-Terminal domain"/>
    <property type="match status" value="1"/>
</dbReference>
<feature type="region of interest" description="Disordered" evidence="5">
    <location>
        <begin position="67"/>
        <end position="86"/>
    </location>
</feature>
<protein>
    <recommendedName>
        <fullName evidence="4">Mg-protoporphyrin IX chelatase</fullName>
    </recommendedName>
</protein>
<organism evidence="7 8">
    <name type="scientific">Nocardioides furvisabuli</name>
    <dbReference type="NCBI Taxonomy" id="375542"/>
    <lineage>
        <taxon>Bacteria</taxon>
        <taxon>Bacillati</taxon>
        <taxon>Actinomycetota</taxon>
        <taxon>Actinomycetes</taxon>
        <taxon>Propionibacteriales</taxon>
        <taxon>Nocardioidaceae</taxon>
        <taxon>Nocardioides</taxon>
    </lineage>
</organism>
<name>A0ABN2X563_9ACTN</name>
<feature type="domain" description="VWFA" evidence="6">
    <location>
        <begin position="492"/>
        <end position="615"/>
    </location>
</feature>
<proteinExistence type="inferred from homology"/>
<dbReference type="PROSITE" id="PS50234">
    <property type="entry name" value="VWFA"/>
    <property type="match status" value="1"/>
</dbReference>
<dbReference type="SUPFAM" id="SSF52540">
    <property type="entry name" value="P-loop containing nucleoside triphosphate hydrolases"/>
    <property type="match status" value="1"/>
</dbReference>
<feature type="region of interest" description="Disordered" evidence="5">
    <location>
        <begin position="337"/>
        <end position="448"/>
    </location>
</feature>
<evidence type="ECO:0000256" key="4">
    <source>
        <dbReference type="ARBA" id="ARBA00030759"/>
    </source>
</evidence>
<evidence type="ECO:0000256" key="1">
    <source>
        <dbReference type="ARBA" id="ARBA00005799"/>
    </source>
</evidence>
<keyword evidence="3" id="KW-0067">ATP-binding</keyword>
<evidence type="ECO:0000313" key="7">
    <source>
        <dbReference type="EMBL" id="GAA2103918.1"/>
    </source>
</evidence>
<dbReference type="InterPro" id="IPR041702">
    <property type="entry name" value="BchD/ChlD_VWA"/>
</dbReference>
<evidence type="ECO:0000256" key="2">
    <source>
        <dbReference type="ARBA" id="ARBA00022741"/>
    </source>
</evidence>
<dbReference type="EMBL" id="BAAAMQ010000009">
    <property type="protein sequence ID" value="GAA2103918.1"/>
    <property type="molecule type" value="Genomic_DNA"/>
</dbReference>
<keyword evidence="2" id="KW-0547">Nucleotide-binding</keyword>
<evidence type="ECO:0000256" key="3">
    <source>
        <dbReference type="ARBA" id="ARBA00022840"/>
    </source>
</evidence>
<dbReference type="Gene3D" id="3.40.50.300">
    <property type="entry name" value="P-loop containing nucleotide triphosphate hydrolases"/>
    <property type="match status" value="1"/>
</dbReference>
<dbReference type="PANTHER" id="PTHR35023:SF1">
    <property type="entry name" value="MG-PROTOPORPHYRIN IX CHELATASE"/>
    <property type="match status" value="1"/>
</dbReference>
<dbReference type="SUPFAM" id="SSF53300">
    <property type="entry name" value="vWA-like"/>
    <property type="match status" value="1"/>
</dbReference>
<feature type="compositionally biased region" description="Acidic residues" evidence="5">
    <location>
        <begin position="349"/>
        <end position="358"/>
    </location>
</feature>
<dbReference type="SMART" id="SM00382">
    <property type="entry name" value="AAA"/>
    <property type="match status" value="1"/>
</dbReference>
<evidence type="ECO:0000313" key="8">
    <source>
        <dbReference type="Proteomes" id="UP001501161"/>
    </source>
</evidence>
<gene>
    <name evidence="7" type="ORF">GCM10009726_15780</name>
</gene>
<keyword evidence="8" id="KW-1185">Reference proteome</keyword>
<dbReference type="Pfam" id="PF01078">
    <property type="entry name" value="Mg_chelatase"/>
    <property type="match status" value="1"/>
</dbReference>
<comment type="caution">
    <text evidence="7">The sequence shown here is derived from an EMBL/GenBank/DDBJ whole genome shotgun (WGS) entry which is preliminary data.</text>
</comment>
<dbReference type="SMART" id="SM00327">
    <property type="entry name" value="VWA"/>
    <property type="match status" value="1"/>
</dbReference>
<dbReference type="InterPro" id="IPR002035">
    <property type="entry name" value="VWF_A"/>
</dbReference>
<feature type="compositionally biased region" description="Basic and acidic residues" evidence="5">
    <location>
        <begin position="377"/>
        <end position="386"/>
    </location>
</feature>
<dbReference type="CDD" id="cd01451">
    <property type="entry name" value="vWA_Magnesium_chelatase"/>
    <property type="match status" value="1"/>
</dbReference>
<dbReference type="RefSeq" id="WP_231250653.1">
    <property type="nucleotide sequence ID" value="NZ_BAAAMQ010000009.1"/>
</dbReference>
<evidence type="ECO:0000259" key="6">
    <source>
        <dbReference type="PROSITE" id="PS50234"/>
    </source>
</evidence>
<dbReference type="PANTHER" id="PTHR35023">
    <property type="entry name" value="CHELATASE-RELATED"/>
    <property type="match status" value="1"/>
</dbReference>
<dbReference type="Pfam" id="PF13519">
    <property type="entry name" value="VWA_2"/>
    <property type="match status" value="1"/>
</dbReference>
<dbReference type="InterPro" id="IPR000523">
    <property type="entry name" value="Mg_chelatse_chII-like_cat_dom"/>
</dbReference>
<dbReference type="InterPro" id="IPR041628">
    <property type="entry name" value="ChlI/MoxR_AAA_lid"/>
</dbReference>